<reference evidence="1" key="2">
    <citation type="submission" date="2020-11" db="EMBL/GenBank/DDBJ databases">
        <authorList>
            <person name="McCartney M.A."/>
            <person name="Auch B."/>
            <person name="Kono T."/>
            <person name="Mallez S."/>
            <person name="Becker A."/>
            <person name="Gohl D.M."/>
            <person name="Silverstein K.A.T."/>
            <person name="Koren S."/>
            <person name="Bechman K.B."/>
            <person name="Herman A."/>
            <person name="Abrahante J.E."/>
            <person name="Garbe J."/>
        </authorList>
    </citation>
    <scope>NUCLEOTIDE SEQUENCE</scope>
    <source>
        <strain evidence="1">Duluth1</strain>
        <tissue evidence="1">Whole animal</tissue>
    </source>
</reference>
<reference evidence="1" key="1">
    <citation type="journal article" date="2019" name="bioRxiv">
        <title>The Genome of the Zebra Mussel, Dreissena polymorpha: A Resource for Invasive Species Research.</title>
        <authorList>
            <person name="McCartney M.A."/>
            <person name="Auch B."/>
            <person name="Kono T."/>
            <person name="Mallez S."/>
            <person name="Zhang Y."/>
            <person name="Obille A."/>
            <person name="Becker A."/>
            <person name="Abrahante J.E."/>
            <person name="Garbe J."/>
            <person name="Badalamenti J.P."/>
            <person name="Herman A."/>
            <person name="Mangelson H."/>
            <person name="Liachko I."/>
            <person name="Sullivan S."/>
            <person name="Sone E.D."/>
            <person name="Koren S."/>
            <person name="Silverstein K.A.T."/>
            <person name="Beckman K.B."/>
            <person name="Gohl D.M."/>
        </authorList>
    </citation>
    <scope>NUCLEOTIDE SEQUENCE</scope>
    <source>
        <strain evidence="1">Duluth1</strain>
        <tissue evidence="1">Whole animal</tissue>
    </source>
</reference>
<evidence type="ECO:0000313" key="1">
    <source>
        <dbReference type="EMBL" id="KAH3811614.1"/>
    </source>
</evidence>
<sequence>MTLALHSLVEARRIGRRIVARSQGTIRGRAMLVTLSDLRYVNESMDSATVEQGTKLSQNQVFIVKKKSDKGRKLKLNF</sequence>
<gene>
    <name evidence="1" type="ORF">DPMN_140026</name>
</gene>
<accession>A0A9D4G6U5</accession>
<name>A0A9D4G6U5_DREPO</name>
<organism evidence="1 2">
    <name type="scientific">Dreissena polymorpha</name>
    <name type="common">Zebra mussel</name>
    <name type="synonym">Mytilus polymorpha</name>
    <dbReference type="NCBI Taxonomy" id="45954"/>
    <lineage>
        <taxon>Eukaryota</taxon>
        <taxon>Metazoa</taxon>
        <taxon>Spiralia</taxon>
        <taxon>Lophotrochozoa</taxon>
        <taxon>Mollusca</taxon>
        <taxon>Bivalvia</taxon>
        <taxon>Autobranchia</taxon>
        <taxon>Heteroconchia</taxon>
        <taxon>Euheterodonta</taxon>
        <taxon>Imparidentia</taxon>
        <taxon>Neoheterodontei</taxon>
        <taxon>Myida</taxon>
        <taxon>Dreissenoidea</taxon>
        <taxon>Dreissenidae</taxon>
        <taxon>Dreissena</taxon>
    </lineage>
</organism>
<evidence type="ECO:0000313" key="2">
    <source>
        <dbReference type="Proteomes" id="UP000828390"/>
    </source>
</evidence>
<dbReference type="AlphaFoldDB" id="A0A9D4G6U5"/>
<protein>
    <submittedName>
        <fullName evidence="1">Uncharacterized protein</fullName>
    </submittedName>
</protein>
<dbReference type="Proteomes" id="UP000828390">
    <property type="component" value="Unassembled WGS sequence"/>
</dbReference>
<keyword evidence="2" id="KW-1185">Reference proteome</keyword>
<dbReference type="EMBL" id="JAIWYP010000006">
    <property type="protein sequence ID" value="KAH3811614.1"/>
    <property type="molecule type" value="Genomic_DNA"/>
</dbReference>
<proteinExistence type="predicted"/>
<comment type="caution">
    <text evidence="1">The sequence shown here is derived from an EMBL/GenBank/DDBJ whole genome shotgun (WGS) entry which is preliminary data.</text>
</comment>